<dbReference type="PRINTS" id="PR00040">
    <property type="entry name" value="HTHMERR"/>
</dbReference>
<protein>
    <submittedName>
        <fullName evidence="6">MerR family transcriptional regulator</fullName>
    </submittedName>
</protein>
<keyword evidence="4" id="KW-0472">Membrane</keyword>
<keyword evidence="4" id="KW-1133">Transmembrane helix</keyword>
<dbReference type="GO" id="GO:0003700">
    <property type="term" value="F:DNA-binding transcription factor activity"/>
    <property type="evidence" value="ECO:0007669"/>
    <property type="project" value="InterPro"/>
</dbReference>
<keyword evidence="3" id="KW-0804">Transcription</keyword>
<keyword evidence="2" id="KW-0238">DNA-binding</keyword>
<proteinExistence type="predicted"/>
<evidence type="ECO:0000313" key="7">
    <source>
        <dbReference type="Proteomes" id="UP000886860"/>
    </source>
</evidence>
<comment type="caution">
    <text evidence="6">The sequence shown here is derived from an EMBL/GenBank/DDBJ whole genome shotgun (WGS) entry which is preliminary data.</text>
</comment>
<gene>
    <name evidence="6" type="ORF">IAB60_00100</name>
</gene>
<feature type="transmembrane region" description="Helical" evidence="4">
    <location>
        <begin position="262"/>
        <end position="283"/>
    </location>
</feature>
<keyword evidence="1" id="KW-0805">Transcription regulation</keyword>
<dbReference type="InterPro" id="IPR009061">
    <property type="entry name" value="DNA-bd_dom_put_sf"/>
</dbReference>
<keyword evidence="4" id="KW-0812">Transmembrane</keyword>
<dbReference type="InterPro" id="IPR000551">
    <property type="entry name" value="MerR-type_HTH_dom"/>
</dbReference>
<dbReference type="InterPro" id="IPR047057">
    <property type="entry name" value="MerR_fam"/>
</dbReference>
<feature type="domain" description="HTH merR-type" evidence="5">
    <location>
        <begin position="1"/>
        <end position="70"/>
    </location>
</feature>
<dbReference type="EMBL" id="DVKS01000001">
    <property type="protein sequence ID" value="HIT40498.1"/>
    <property type="molecule type" value="Genomic_DNA"/>
</dbReference>
<dbReference type="PANTHER" id="PTHR30204:SF94">
    <property type="entry name" value="HEAVY METAL-DEPENDENT TRANSCRIPTIONAL REGULATOR HI_0293-RELATED"/>
    <property type="match status" value="1"/>
</dbReference>
<dbReference type="PANTHER" id="PTHR30204">
    <property type="entry name" value="REDOX-CYCLING DRUG-SENSING TRANSCRIPTIONAL ACTIVATOR SOXR"/>
    <property type="match status" value="1"/>
</dbReference>
<dbReference type="CDD" id="cd01106">
    <property type="entry name" value="HTH_TipAL-Mta"/>
    <property type="match status" value="1"/>
</dbReference>
<evidence type="ECO:0000256" key="2">
    <source>
        <dbReference type="ARBA" id="ARBA00023125"/>
    </source>
</evidence>
<dbReference type="SMART" id="SM00422">
    <property type="entry name" value="HTH_MERR"/>
    <property type="match status" value="1"/>
</dbReference>
<evidence type="ECO:0000256" key="1">
    <source>
        <dbReference type="ARBA" id="ARBA00023015"/>
    </source>
</evidence>
<dbReference type="SUPFAM" id="SSF46955">
    <property type="entry name" value="Putative DNA-binding domain"/>
    <property type="match status" value="1"/>
</dbReference>
<feature type="transmembrane region" description="Helical" evidence="4">
    <location>
        <begin position="231"/>
        <end position="250"/>
    </location>
</feature>
<dbReference type="Pfam" id="PF13411">
    <property type="entry name" value="MerR_1"/>
    <property type="match status" value="1"/>
</dbReference>
<reference evidence="6" key="2">
    <citation type="journal article" date="2021" name="PeerJ">
        <title>Extensive microbial diversity within the chicken gut microbiome revealed by metagenomics and culture.</title>
        <authorList>
            <person name="Gilroy R."/>
            <person name="Ravi A."/>
            <person name="Getino M."/>
            <person name="Pursley I."/>
            <person name="Horton D.L."/>
            <person name="Alikhan N.F."/>
            <person name="Baker D."/>
            <person name="Gharbi K."/>
            <person name="Hall N."/>
            <person name="Watson M."/>
            <person name="Adriaenssens E.M."/>
            <person name="Foster-Nyarko E."/>
            <person name="Jarju S."/>
            <person name="Secka A."/>
            <person name="Antonio M."/>
            <person name="Oren A."/>
            <person name="Chaudhuri R.R."/>
            <person name="La Ragione R."/>
            <person name="Hildebrand F."/>
            <person name="Pallen M.J."/>
        </authorList>
    </citation>
    <scope>NUCLEOTIDE SEQUENCE</scope>
    <source>
        <strain evidence="6">CHK123-3438</strain>
    </source>
</reference>
<evidence type="ECO:0000313" key="6">
    <source>
        <dbReference type="EMBL" id="HIT40498.1"/>
    </source>
</evidence>
<evidence type="ECO:0000256" key="4">
    <source>
        <dbReference type="SAM" id="Phobius"/>
    </source>
</evidence>
<dbReference type="Proteomes" id="UP000886860">
    <property type="component" value="Unassembled WGS sequence"/>
</dbReference>
<name>A0A9D1KDK1_9FIRM</name>
<dbReference type="GO" id="GO:0003677">
    <property type="term" value="F:DNA binding"/>
    <property type="evidence" value="ECO:0007669"/>
    <property type="project" value="UniProtKB-KW"/>
</dbReference>
<reference evidence="6" key="1">
    <citation type="submission" date="2020-10" db="EMBL/GenBank/DDBJ databases">
        <authorList>
            <person name="Gilroy R."/>
        </authorList>
    </citation>
    <scope>NUCLEOTIDE SEQUENCE</scope>
    <source>
        <strain evidence="6">CHK123-3438</strain>
    </source>
</reference>
<dbReference type="PROSITE" id="PS50937">
    <property type="entry name" value="HTH_MERR_2"/>
    <property type="match status" value="1"/>
</dbReference>
<evidence type="ECO:0000259" key="5">
    <source>
        <dbReference type="PROSITE" id="PS50937"/>
    </source>
</evidence>
<evidence type="ECO:0000256" key="3">
    <source>
        <dbReference type="ARBA" id="ARBA00023163"/>
    </source>
</evidence>
<dbReference type="Gene3D" id="1.10.1660.10">
    <property type="match status" value="1"/>
</dbReference>
<accession>A0A9D1KDK1</accession>
<dbReference type="AlphaFoldDB" id="A0A9D1KDK1"/>
<sequence>MKSIKEAAAATGISEQNIRYYEKQGLIHPSRNSENSYREYDGEDIARLKTIRLFRKLDMPVSQIRSLLDGNVTLEQSLSQHLKCLEAEKDRIEAAIQFCSRIEASQLADLDVDRCLAEIEDEEKRGSVFARFSEDYKAVIQAEQKRAFSFMPDAPCSTPEEFAEELQKFARTEGLDLVITRIGMPPRFEINGIEYKARRASSRFGIVIHCEMVHPEDYIPEKMTEKQYRRYRFLSVIALPILLFLGVVLIRSRDFFSGIQGLLALIPLLIVFAADLSFLYYTYGKHFKG</sequence>
<organism evidence="6 7">
    <name type="scientific">Candidatus Caccovicinus merdipullorum</name>
    <dbReference type="NCBI Taxonomy" id="2840724"/>
    <lineage>
        <taxon>Bacteria</taxon>
        <taxon>Bacillati</taxon>
        <taxon>Bacillota</taxon>
        <taxon>Clostridia</taxon>
        <taxon>Eubacteriales</taxon>
        <taxon>Candidatus Caccovicinus</taxon>
    </lineage>
</organism>